<gene>
    <name evidence="1" type="ORF">J0A69_05280</name>
</gene>
<dbReference type="InterPro" id="IPR011043">
    <property type="entry name" value="Gal_Oxase/kelch_b-propeller"/>
</dbReference>
<name>A0ABS3CE96_9BACT</name>
<dbReference type="InterPro" id="IPR015915">
    <property type="entry name" value="Kelch-typ_b-propeller"/>
</dbReference>
<evidence type="ECO:0000313" key="1">
    <source>
        <dbReference type="EMBL" id="MBN7814829.1"/>
    </source>
</evidence>
<comment type="caution">
    <text evidence="1">The sequence shown here is derived from an EMBL/GenBank/DDBJ whole genome shotgun (WGS) entry which is preliminary data.</text>
</comment>
<evidence type="ECO:0000313" key="2">
    <source>
        <dbReference type="Proteomes" id="UP000664480"/>
    </source>
</evidence>
<sequence length="596" mass="68557">MNRIFRFTWLCILVFSACTLEETITPRNYAFVNSLSAHSINENGASIDFEILKDGKAEITGFGIEYLETKRHNFVNNTTPYFIIEKPGRPSRLVETVKIEYDMIAGEEYIARPFVKSGANTVYGEGILFQSMGVKAPEIKEISQSIILNTTEITITGDYFNSRLENNQIKIPGFESYFNIEILSVSRTEIKFRLSRTYLPFPSSDKKFSLHLTSGGKTIVVEDYFTMGYPFIETIYPLVGYVGDEIKVKFNPNTYNINSELYIGYNVYPSISYPIDQITDQEFVLQIGNLPVGKYPISLRSYDFSYEYPDHLEILNSWETYRNSSKLPYNLLDYSTFIIGDKMLYWNSDPSSDQKIFIYDLLSDQTNQIEPISKPFDRYLGVMAGAQGKYLYYGLGQTGDNQNQVIYNDFSRLDLTTGIWESLPPSPFESTRINRSFEYQEKIYMEINGYPNYFVFDPSSLTWSESQYKIPAQLRYSNFKVVVKDEYIYYLENLGENTVYRYKLGEAPEVFATSYWANTTPKILIQGNSLYLTYWASGIFEIDLENGIKKPVQSFSNVPLSNAIPWGSSGGLVFVFLHDGNGLLIDEKIYKLKKSK</sequence>
<accession>A0ABS3CE96</accession>
<reference evidence="1 2" key="1">
    <citation type="submission" date="2021-03" db="EMBL/GenBank/DDBJ databases">
        <title>novel species isolated from a fishpond in China.</title>
        <authorList>
            <person name="Lu H."/>
            <person name="Cai Z."/>
        </authorList>
    </citation>
    <scope>NUCLEOTIDE SEQUENCE [LARGE SCALE GENOMIC DNA]</scope>
    <source>
        <strain evidence="1 2">YJ13C</strain>
    </source>
</reference>
<evidence type="ECO:0008006" key="3">
    <source>
        <dbReference type="Google" id="ProtNLM"/>
    </source>
</evidence>
<protein>
    <recommendedName>
        <fullName evidence="3">IPT/TIG domain-containing protein</fullName>
    </recommendedName>
</protein>
<proteinExistence type="predicted"/>
<dbReference type="RefSeq" id="WP_206585452.1">
    <property type="nucleotide sequence ID" value="NZ_JAFKCU010000001.1"/>
</dbReference>
<dbReference type="SUPFAM" id="SSF50965">
    <property type="entry name" value="Galactose oxidase, central domain"/>
    <property type="match status" value="1"/>
</dbReference>
<dbReference type="EMBL" id="JAFKCU010000001">
    <property type="protein sequence ID" value="MBN7814829.1"/>
    <property type="molecule type" value="Genomic_DNA"/>
</dbReference>
<organism evidence="1 2">
    <name type="scientific">Algoriphagus pacificus</name>
    <dbReference type="NCBI Taxonomy" id="2811234"/>
    <lineage>
        <taxon>Bacteria</taxon>
        <taxon>Pseudomonadati</taxon>
        <taxon>Bacteroidota</taxon>
        <taxon>Cytophagia</taxon>
        <taxon>Cytophagales</taxon>
        <taxon>Cyclobacteriaceae</taxon>
        <taxon>Algoriphagus</taxon>
    </lineage>
</organism>
<dbReference type="Gene3D" id="2.60.40.10">
    <property type="entry name" value="Immunoglobulins"/>
    <property type="match status" value="1"/>
</dbReference>
<dbReference type="InterPro" id="IPR013783">
    <property type="entry name" value="Ig-like_fold"/>
</dbReference>
<dbReference type="PROSITE" id="PS51257">
    <property type="entry name" value="PROKAR_LIPOPROTEIN"/>
    <property type="match status" value="1"/>
</dbReference>
<dbReference type="Gene3D" id="2.120.10.80">
    <property type="entry name" value="Kelch-type beta propeller"/>
    <property type="match status" value="1"/>
</dbReference>
<keyword evidence="2" id="KW-1185">Reference proteome</keyword>
<dbReference type="Proteomes" id="UP000664480">
    <property type="component" value="Unassembled WGS sequence"/>
</dbReference>